<comment type="caution">
    <text evidence="1">The sequence shown here is derived from an EMBL/GenBank/DDBJ whole genome shotgun (WGS) entry which is preliminary data.</text>
</comment>
<evidence type="ECO:0000313" key="1">
    <source>
        <dbReference type="EMBL" id="MBD8049400.1"/>
    </source>
</evidence>
<accession>A0A927IKR8</accession>
<evidence type="ECO:0000313" key="2">
    <source>
        <dbReference type="Proteomes" id="UP000647424"/>
    </source>
</evidence>
<gene>
    <name evidence="1" type="ORF">IC609_02505</name>
</gene>
<dbReference type="Proteomes" id="UP000647424">
    <property type="component" value="Unassembled WGS sequence"/>
</dbReference>
<dbReference type="EMBL" id="JACYFT010000001">
    <property type="protein sequence ID" value="MBD8049400.1"/>
    <property type="molecule type" value="Genomic_DNA"/>
</dbReference>
<protein>
    <submittedName>
        <fullName evidence="1">Uncharacterized protein</fullName>
    </submittedName>
</protein>
<sequence length="248" mass="28559">MRKKFLAIHPLIGTKHKPSPIHLQQRSPYYWWWAYLRRNADYLACCERGGVGELAELYADFGDVRSDDFRSWWGAPNNKGDYLFAEEPLELSVQKIDAAAEMNKRWGCNVLFVAVNMDLGRRHLQKKFADLLQTEHKGKRGRKSLQTASSTARYPLHRNFTQHSLKVMLDVYDAVAANDAQPKEQRKPLWAIGESLKLVPNAMPHKWDNAYDTRKKHATMTMTVSRYVKQARAIIANTAKGQFPNSEL</sequence>
<organism evidence="1 2">
    <name type="scientific">Limnohabitans radicicola</name>
    <dbReference type="NCBI Taxonomy" id="2771427"/>
    <lineage>
        <taxon>Bacteria</taxon>
        <taxon>Pseudomonadati</taxon>
        <taxon>Pseudomonadota</taxon>
        <taxon>Betaproteobacteria</taxon>
        <taxon>Burkholderiales</taxon>
        <taxon>Comamonadaceae</taxon>
        <taxon>Limnohabitans</taxon>
    </lineage>
</organism>
<proteinExistence type="predicted"/>
<dbReference type="RefSeq" id="WP_191817869.1">
    <property type="nucleotide sequence ID" value="NZ_JACYFT010000001.1"/>
</dbReference>
<reference evidence="1" key="1">
    <citation type="submission" date="2020-09" db="EMBL/GenBank/DDBJ databases">
        <title>Genome seq and assembly of Limnohabitants sp.</title>
        <authorList>
            <person name="Chhetri G."/>
        </authorList>
    </citation>
    <scope>NUCLEOTIDE SEQUENCE</scope>
    <source>
        <strain evidence="1">JUR4</strain>
    </source>
</reference>
<keyword evidence="2" id="KW-1185">Reference proteome</keyword>
<name>A0A927IKR8_9BURK</name>
<dbReference type="AlphaFoldDB" id="A0A927IKR8"/>